<dbReference type="RefSeq" id="WP_121374438.1">
    <property type="nucleotide sequence ID" value="NZ_RBLC01000001.1"/>
</dbReference>
<organism evidence="1 2">
    <name type="scientific">Flavobacterium endophyticum</name>
    <dbReference type="NCBI Taxonomy" id="1540163"/>
    <lineage>
        <taxon>Bacteria</taxon>
        <taxon>Pseudomonadati</taxon>
        <taxon>Bacteroidota</taxon>
        <taxon>Flavobacteriia</taxon>
        <taxon>Flavobacteriales</taxon>
        <taxon>Flavobacteriaceae</taxon>
        <taxon>Flavobacterium</taxon>
    </lineage>
</organism>
<dbReference type="SUPFAM" id="SSF109854">
    <property type="entry name" value="DinB/YfiT-like putative metalloenzymes"/>
    <property type="match status" value="1"/>
</dbReference>
<keyword evidence="2" id="KW-1185">Reference proteome</keyword>
<gene>
    <name evidence="1" type="ORF">CLV94_0012</name>
</gene>
<dbReference type="EMBL" id="RBLC01000001">
    <property type="protein sequence ID" value="RKS24990.1"/>
    <property type="molecule type" value="Genomic_DNA"/>
</dbReference>
<sequence>MKIKPTSSRMFSLLVLYDMQTLFFERALEKISDEDAHKRLDTKANHIAWLVGSLVQQRYEVANLLGYTEKQQAENLFKDGKGIQDNVQYPPLSQFLQDWNKISPILQELLSKVTDEKLDEKFEMMPGMVMSHYELITFVIYREANCIGQIALWRRLLGYDALRYDDM</sequence>
<proteinExistence type="predicted"/>
<comment type="caution">
    <text evidence="1">The sequence shown here is derived from an EMBL/GenBank/DDBJ whole genome shotgun (WGS) entry which is preliminary data.</text>
</comment>
<reference evidence="1 2" key="1">
    <citation type="submission" date="2018-10" db="EMBL/GenBank/DDBJ databases">
        <title>Genomic Encyclopedia of Archaeal and Bacterial Type Strains, Phase II (KMG-II): from individual species to whole genera.</title>
        <authorList>
            <person name="Goeker M."/>
        </authorList>
    </citation>
    <scope>NUCLEOTIDE SEQUENCE [LARGE SCALE GENOMIC DNA]</scope>
    <source>
        <strain evidence="1 2">DSM 29537</strain>
    </source>
</reference>
<accession>A0A495MHR5</accession>
<dbReference type="InterPro" id="IPR034660">
    <property type="entry name" value="DinB/YfiT-like"/>
</dbReference>
<evidence type="ECO:0000313" key="1">
    <source>
        <dbReference type="EMBL" id="RKS24990.1"/>
    </source>
</evidence>
<dbReference type="AlphaFoldDB" id="A0A495MHR5"/>
<protein>
    <submittedName>
        <fullName evidence="1">DinB family protein</fullName>
    </submittedName>
</protein>
<evidence type="ECO:0000313" key="2">
    <source>
        <dbReference type="Proteomes" id="UP000277579"/>
    </source>
</evidence>
<dbReference type="Proteomes" id="UP000277579">
    <property type="component" value="Unassembled WGS sequence"/>
</dbReference>
<dbReference type="OrthoDB" id="979560at2"/>
<dbReference type="Gene3D" id="1.20.120.450">
    <property type="entry name" value="dinb family like domain"/>
    <property type="match status" value="1"/>
</dbReference>
<name>A0A495MHR5_9FLAO</name>